<proteinExistence type="predicted"/>
<dbReference type="AlphaFoldDB" id="A0A6P2VNC1"/>
<organism evidence="1 2">
    <name type="scientific">Burkholderia contaminans</name>
    <dbReference type="NCBI Taxonomy" id="488447"/>
    <lineage>
        <taxon>Bacteria</taxon>
        <taxon>Pseudomonadati</taxon>
        <taxon>Pseudomonadota</taxon>
        <taxon>Betaproteobacteria</taxon>
        <taxon>Burkholderiales</taxon>
        <taxon>Burkholderiaceae</taxon>
        <taxon>Burkholderia</taxon>
        <taxon>Burkholderia cepacia complex</taxon>
    </lineage>
</organism>
<evidence type="ECO:0000313" key="1">
    <source>
        <dbReference type="EMBL" id="VWC82059.1"/>
    </source>
</evidence>
<protein>
    <submittedName>
        <fullName evidence="1">Uncharacterized protein</fullName>
    </submittedName>
</protein>
<evidence type="ECO:0000313" key="2">
    <source>
        <dbReference type="Proteomes" id="UP000494182"/>
    </source>
</evidence>
<name>A0A6P2VNC1_9BURK</name>
<dbReference type="EMBL" id="CABVQT010000001">
    <property type="protein sequence ID" value="VWC82059.1"/>
    <property type="molecule type" value="Genomic_DNA"/>
</dbReference>
<sequence length="109" mass="12541">MMQNVVKVEVANEVFRIGRTKNDEGMLVKKFFVVAELGSGELYVHLPGFQGWEIQVRPEADDVILFDTGELAQERAERVCQHVKDDLATGKPLNMDVWQFLRMVHDRKP</sequence>
<dbReference type="RefSeq" id="WP_174971252.1">
    <property type="nucleotide sequence ID" value="NZ_CABVQT010000001.1"/>
</dbReference>
<reference evidence="1 2" key="1">
    <citation type="submission" date="2019-09" db="EMBL/GenBank/DDBJ databases">
        <authorList>
            <person name="Depoorter E."/>
        </authorList>
    </citation>
    <scope>NUCLEOTIDE SEQUENCE [LARGE SCALE GENOMIC DNA]</scope>
    <source>
        <strain evidence="1">R-71171</strain>
    </source>
</reference>
<accession>A0A6P2VNC1</accession>
<dbReference type="Proteomes" id="UP000494182">
    <property type="component" value="Unassembled WGS sequence"/>
</dbReference>
<gene>
    <name evidence="1" type="ORF">BCO71171_00541</name>
</gene>